<evidence type="ECO:0000259" key="3">
    <source>
        <dbReference type="SMART" id="SM00646"/>
    </source>
</evidence>
<keyword evidence="5" id="KW-1185">Reference proteome</keyword>
<evidence type="ECO:0000313" key="5">
    <source>
        <dbReference type="Proteomes" id="UP000604730"/>
    </source>
</evidence>
<sequence length="242" mass="26628">MKKLLSMFLVLAMLFTICSDNIYIANAATNKKKVICIDAGHQTRANLEKEPIGPGAKTTKFKVTGGTSGLWTKQTEYALALKVAKKLQKILKKRGYKVIMCRTKNDVNISNSERAAIANEAKADAFIRIHANGAANKSVNGAMTICQTKKNPYNSDVYSSSKLLSDKVLDGVVAKSGCKKLYVWETDTMSGINWSKVPVTIVEMGYMTNEKEDRALNTASYQKKMAEGMADGIDAYFKDLTK</sequence>
<accession>A0ABS1IZG9</accession>
<dbReference type="CDD" id="cd02696">
    <property type="entry name" value="MurNAc-LAA"/>
    <property type="match status" value="1"/>
</dbReference>
<keyword evidence="2" id="KW-0732">Signal</keyword>
<gene>
    <name evidence="4" type="ORF">JJN12_05725</name>
</gene>
<reference evidence="4 5" key="1">
    <citation type="submission" date="2021-01" db="EMBL/GenBank/DDBJ databases">
        <title>Isolation and description of Catonella massiliensis sp. nov., a novel Catonella species, isolated from a stable periodontitis subject.</title>
        <authorList>
            <person name="Antezack A."/>
            <person name="Boxberger M."/>
            <person name="La Scola B."/>
            <person name="Monnet-Corti V."/>
        </authorList>
    </citation>
    <scope>NUCLEOTIDE SEQUENCE [LARGE SCALE GENOMIC DNA]</scope>
    <source>
        <strain evidence="4 5">Marseille-Q4567</strain>
    </source>
</reference>
<dbReference type="PANTHER" id="PTHR30404">
    <property type="entry name" value="N-ACETYLMURAMOYL-L-ALANINE AMIDASE"/>
    <property type="match status" value="1"/>
</dbReference>
<protein>
    <submittedName>
        <fullName evidence="4">N-acetylmuramoyl-L-alanine amidase</fullName>
    </submittedName>
</protein>
<evidence type="ECO:0000313" key="4">
    <source>
        <dbReference type="EMBL" id="MBK5897288.1"/>
    </source>
</evidence>
<dbReference type="RefSeq" id="WP_208428782.1">
    <property type="nucleotide sequence ID" value="NZ_JAEPRJ010000001.1"/>
</dbReference>
<name>A0ABS1IZG9_9FIRM</name>
<feature type="domain" description="MurNAc-LAA" evidence="3">
    <location>
        <begin position="115"/>
        <end position="234"/>
    </location>
</feature>
<dbReference type="EMBL" id="JAEPRJ010000001">
    <property type="protein sequence ID" value="MBK5897288.1"/>
    <property type="molecule type" value="Genomic_DNA"/>
</dbReference>
<dbReference type="InterPro" id="IPR050695">
    <property type="entry name" value="N-acetylmuramoyl_amidase_3"/>
</dbReference>
<organism evidence="4 5">
    <name type="scientific">Catonella massiliensis</name>
    <dbReference type="NCBI Taxonomy" id="2799636"/>
    <lineage>
        <taxon>Bacteria</taxon>
        <taxon>Bacillati</taxon>
        <taxon>Bacillota</taxon>
        <taxon>Clostridia</taxon>
        <taxon>Lachnospirales</taxon>
        <taxon>Lachnospiraceae</taxon>
        <taxon>Catonella</taxon>
    </lineage>
</organism>
<proteinExistence type="predicted"/>
<dbReference type="PANTHER" id="PTHR30404:SF0">
    <property type="entry name" value="N-ACETYLMURAMOYL-L-ALANINE AMIDASE AMIC"/>
    <property type="match status" value="1"/>
</dbReference>
<dbReference type="Gene3D" id="3.40.630.40">
    <property type="entry name" value="Zn-dependent exopeptidases"/>
    <property type="match status" value="1"/>
</dbReference>
<comment type="caution">
    <text evidence="4">The sequence shown here is derived from an EMBL/GenBank/DDBJ whole genome shotgun (WGS) entry which is preliminary data.</text>
</comment>
<dbReference type="InterPro" id="IPR002508">
    <property type="entry name" value="MurNAc-LAA_cat"/>
</dbReference>
<evidence type="ECO:0000256" key="1">
    <source>
        <dbReference type="ARBA" id="ARBA00022801"/>
    </source>
</evidence>
<dbReference type="SMART" id="SM00646">
    <property type="entry name" value="Ami_3"/>
    <property type="match status" value="1"/>
</dbReference>
<dbReference type="Proteomes" id="UP000604730">
    <property type="component" value="Unassembled WGS sequence"/>
</dbReference>
<feature type="chain" id="PRO_5046384702" evidence="2">
    <location>
        <begin position="28"/>
        <end position="242"/>
    </location>
</feature>
<keyword evidence="1" id="KW-0378">Hydrolase</keyword>
<dbReference type="SUPFAM" id="SSF53187">
    <property type="entry name" value="Zn-dependent exopeptidases"/>
    <property type="match status" value="1"/>
</dbReference>
<dbReference type="Pfam" id="PF01520">
    <property type="entry name" value="Amidase_3"/>
    <property type="match status" value="1"/>
</dbReference>
<feature type="signal peptide" evidence="2">
    <location>
        <begin position="1"/>
        <end position="27"/>
    </location>
</feature>
<evidence type="ECO:0000256" key="2">
    <source>
        <dbReference type="SAM" id="SignalP"/>
    </source>
</evidence>